<evidence type="ECO:0000256" key="9">
    <source>
        <dbReference type="SAM" id="MobiDB-lite"/>
    </source>
</evidence>
<organism evidence="11 12">
    <name type="scientific">Leucobacter allii</name>
    <dbReference type="NCBI Taxonomy" id="2932247"/>
    <lineage>
        <taxon>Bacteria</taxon>
        <taxon>Bacillati</taxon>
        <taxon>Actinomycetota</taxon>
        <taxon>Actinomycetes</taxon>
        <taxon>Micrococcales</taxon>
        <taxon>Microbacteriaceae</taxon>
        <taxon>Leucobacter</taxon>
    </lineage>
</organism>
<gene>
    <name evidence="11" type="ORF">MUN78_12195</name>
</gene>
<sequence>MNPPIDDGGGGAAFQALRGRRSHSKVSDEAPSRAELERYLAAMSSISDHSGLRPWRIIELRGDARQRLGAGLAAAAGGDEAKFLAKATRAPLVLAIVISPRPSRKVPLWEQEAVGSGVAHVLELLLHEDGWGAMWRTGPHTRDPRVAAALGVEDPEYLLGWLYVGGIRERDRKQKPRAPLDVSQHLTAL</sequence>
<keyword evidence="7 8" id="KW-0520">NAD</keyword>
<reference evidence="11 12" key="1">
    <citation type="submission" date="2022-04" db="EMBL/GenBank/DDBJ databases">
        <title>Leucobacter sp. isolated from rhizosphere of garlic.</title>
        <authorList>
            <person name="Won M."/>
            <person name="Lee C.-M."/>
            <person name="Woen H.-Y."/>
            <person name="Kwon S.-W."/>
        </authorList>
    </citation>
    <scope>NUCLEOTIDE SEQUENCE [LARGE SCALE GENOMIC DNA]</scope>
    <source>
        <strain evidence="11 12">H21R-40</strain>
    </source>
</reference>
<dbReference type="EMBL" id="CP095045">
    <property type="protein sequence ID" value="UOQ56432.1"/>
    <property type="molecule type" value="Genomic_DNA"/>
</dbReference>
<dbReference type="PANTHER" id="PTHR43821:SF1">
    <property type="entry name" value="NAD(P)H NITROREDUCTASE YDJA-RELATED"/>
    <property type="match status" value="1"/>
</dbReference>
<dbReference type="Pfam" id="PF00881">
    <property type="entry name" value="Nitroreductase"/>
    <property type="match status" value="1"/>
</dbReference>
<dbReference type="EC" id="1.-.-.-" evidence="8"/>
<dbReference type="RefSeq" id="WP_244726754.1">
    <property type="nucleotide sequence ID" value="NZ_CP095045.1"/>
</dbReference>
<keyword evidence="4 8" id="KW-0288">FMN</keyword>
<keyword evidence="6 8" id="KW-0560">Oxidoreductase</keyword>
<dbReference type="InterPro" id="IPR029479">
    <property type="entry name" value="Nitroreductase"/>
</dbReference>
<evidence type="ECO:0000256" key="7">
    <source>
        <dbReference type="ARBA" id="ARBA00023027"/>
    </source>
</evidence>
<keyword evidence="12" id="KW-1185">Reference proteome</keyword>
<comment type="cofactor">
    <cofactor evidence="1 8">
        <name>FMN</name>
        <dbReference type="ChEBI" id="CHEBI:58210"/>
    </cofactor>
</comment>
<dbReference type="InterPro" id="IPR000415">
    <property type="entry name" value="Nitroreductase-like"/>
</dbReference>
<evidence type="ECO:0000256" key="8">
    <source>
        <dbReference type="PIRNR" id="PIRNR000232"/>
    </source>
</evidence>
<evidence type="ECO:0000256" key="5">
    <source>
        <dbReference type="ARBA" id="ARBA00022857"/>
    </source>
</evidence>
<dbReference type="InterPro" id="IPR052530">
    <property type="entry name" value="NAD(P)H_nitroreductase"/>
</dbReference>
<feature type="region of interest" description="Disordered" evidence="9">
    <location>
        <begin position="1"/>
        <end position="30"/>
    </location>
</feature>
<protein>
    <recommendedName>
        <fullName evidence="8">Putative NAD(P)H nitroreductase</fullName>
        <ecNumber evidence="8">1.-.-.-</ecNumber>
    </recommendedName>
</protein>
<feature type="domain" description="Nitroreductase" evidence="10">
    <location>
        <begin position="17"/>
        <end position="165"/>
    </location>
</feature>
<evidence type="ECO:0000313" key="11">
    <source>
        <dbReference type="EMBL" id="UOQ56432.1"/>
    </source>
</evidence>
<dbReference type="InterPro" id="IPR026021">
    <property type="entry name" value="YdjA-like"/>
</dbReference>
<dbReference type="Gene3D" id="3.40.109.10">
    <property type="entry name" value="NADH Oxidase"/>
    <property type="match status" value="1"/>
</dbReference>
<evidence type="ECO:0000313" key="12">
    <source>
        <dbReference type="Proteomes" id="UP000831786"/>
    </source>
</evidence>
<dbReference type="Proteomes" id="UP000831786">
    <property type="component" value="Chromosome"/>
</dbReference>
<evidence type="ECO:0000256" key="3">
    <source>
        <dbReference type="ARBA" id="ARBA00022630"/>
    </source>
</evidence>
<evidence type="ECO:0000259" key="10">
    <source>
        <dbReference type="Pfam" id="PF00881"/>
    </source>
</evidence>
<evidence type="ECO:0000256" key="2">
    <source>
        <dbReference type="ARBA" id="ARBA00007118"/>
    </source>
</evidence>
<evidence type="ECO:0000256" key="6">
    <source>
        <dbReference type="ARBA" id="ARBA00023002"/>
    </source>
</evidence>
<name>A0ABY4FJZ8_9MICO</name>
<evidence type="ECO:0000256" key="1">
    <source>
        <dbReference type="ARBA" id="ARBA00001917"/>
    </source>
</evidence>
<dbReference type="SUPFAM" id="SSF55469">
    <property type="entry name" value="FMN-dependent nitroreductase-like"/>
    <property type="match status" value="1"/>
</dbReference>
<keyword evidence="3 8" id="KW-0285">Flavoprotein</keyword>
<keyword evidence="5 8" id="KW-0521">NADP</keyword>
<proteinExistence type="inferred from homology"/>
<dbReference type="PANTHER" id="PTHR43821">
    <property type="entry name" value="NAD(P)H NITROREDUCTASE YDJA-RELATED"/>
    <property type="match status" value="1"/>
</dbReference>
<evidence type="ECO:0000256" key="4">
    <source>
        <dbReference type="ARBA" id="ARBA00022643"/>
    </source>
</evidence>
<dbReference type="PIRSF" id="PIRSF000232">
    <property type="entry name" value="YdjA"/>
    <property type="match status" value="1"/>
</dbReference>
<comment type="similarity">
    <text evidence="2 8">Belongs to the nitroreductase family.</text>
</comment>
<accession>A0ABY4FJZ8</accession>